<accession>A0A382UJ60</accession>
<sequence length="210" mass="23184">MIKTSLARRDFLRVSLTVPFTTSLALAKEAASDIRITRIVHCRIPTKRSKLAGKNSRGGVHGDSSGDVLLRLFTNSGHEGFGHGRMQRKQAEGLIGKSPFDFLDQKSKRVSGPFGTDTMPVWDLAGKILGKPIHAMLGGKGTAKVPVYDGSIYFADLLPDYASKWQDRFREEIDMGINAGHTAFKVKVGRGAKWMERKAGDRRDVEVLRT</sequence>
<protein>
    <recommendedName>
        <fullName evidence="2">Mandelate racemase/muconate lactonizing enzyme N-terminal domain-containing protein</fullName>
    </recommendedName>
</protein>
<name>A0A382UJ60_9ZZZZ</name>
<dbReference type="SUPFAM" id="SSF51604">
    <property type="entry name" value="Enolase C-terminal domain-like"/>
    <property type="match status" value="1"/>
</dbReference>
<proteinExistence type="predicted"/>
<reference evidence="1" key="1">
    <citation type="submission" date="2018-05" db="EMBL/GenBank/DDBJ databases">
        <authorList>
            <person name="Lanie J.A."/>
            <person name="Ng W.-L."/>
            <person name="Kazmierczak K.M."/>
            <person name="Andrzejewski T.M."/>
            <person name="Davidsen T.M."/>
            <person name="Wayne K.J."/>
            <person name="Tettelin H."/>
            <person name="Glass J.I."/>
            <person name="Rusch D."/>
            <person name="Podicherti R."/>
            <person name="Tsui H.-C.T."/>
            <person name="Winkler M.E."/>
        </authorList>
    </citation>
    <scope>NUCLEOTIDE SEQUENCE</scope>
</reference>
<evidence type="ECO:0000313" key="1">
    <source>
        <dbReference type="EMBL" id="SVD34240.1"/>
    </source>
</evidence>
<organism evidence="1">
    <name type="scientific">marine metagenome</name>
    <dbReference type="NCBI Taxonomy" id="408172"/>
    <lineage>
        <taxon>unclassified sequences</taxon>
        <taxon>metagenomes</taxon>
        <taxon>ecological metagenomes</taxon>
    </lineage>
</organism>
<dbReference type="AlphaFoldDB" id="A0A382UJ60"/>
<feature type="non-terminal residue" evidence="1">
    <location>
        <position position="210"/>
    </location>
</feature>
<gene>
    <name evidence="1" type="ORF">METZ01_LOCUS387094</name>
</gene>
<dbReference type="EMBL" id="UINC01144619">
    <property type="protein sequence ID" value="SVD34240.1"/>
    <property type="molecule type" value="Genomic_DNA"/>
</dbReference>
<dbReference type="InterPro" id="IPR029017">
    <property type="entry name" value="Enolase-like_N"/>
</dbReference>
<dbReference type="Gene3D" id="3.30.390.10">
    <property type="entry name" value="Enolase-like, N-terminal domain"/>
    <property type="match status" value="1"/>
</dbReference>
<dbReference type="InterPro" id="IPR036849">
    <property type="entry name" value="Enolase-like_C_sf"/>
</dbReference>
<evidence type="ECO:0008006" key="2">
    <source>
        <dbReference type="Google" id="ProtNLM"/>
    </source>
</evidence>
<dbReference type="SUPFAM" id="SSF54826">
    <property type="entry name" value="Enolase N-terminal domain-like"/>
    <property type="match status" value="1"/>
</dbReference>